<evidence type="ECO:0000313" key="8">
    <source>
        <dbReference type="Proteomes" id="UP000264800"/>
    </source>
</evidence>
<keyword evidence="2" id="KW-1015">Disulfide bond</keyword>
<keyword evidence="1 5" id="KW-0732">Signal</keyword>
<dbReference type="RefSeq" id="XP_024864565.1">
    <property type="nucleotide sequence ID" value="XM_025008797.2"/>
</dbReference>
<evidence type="ECO:0000256" key="5">
    <source>
        <dbReference type="SAM" id="SignalP"/>
    </source>
</evidence>
<dbReference type="InterPro" id="IPR000010">
    <property type="entry name" value="Cystatin_dom"/>
</dbReference>
<feature type="chain" id="PRO_5018630285" evidence="5">
    <location>
        <begin position="20"/>
        <end position="344"/>
    </location>
</feature>
<evidence type="ECO:0000313" key="7">
    <source>
        <dbReference type="Ensembl" id="ENSKMAP00000015858.1"/>
    </source>
</evidence>
<dbReference type="Pfam" id="PF00031">
    <property type="entry name" value="Cystatin"/>
    <property type="match status" value="1"/>
</dbReference>
<dbReference type="KEGG" id="kmr:108243567"/>
<sequence>MSVSLLVLCVAALLQEGGARPEPQGCNNPAAVRVAEEALDLINQDRTGGYVLSLNRLYDVSHTSQQEKGGSFYKLTIDVSETKCHITSRKPWKQCEVRGIADVPVHGECEVSAVIDSQVELKSYSCSLREVPATSIVEACPDCPTAENLNDPVVKETTNLSLKRFNEESRLGNYFTLDNITKASSQWFHGPSYFVEFTILETVCSKKTEISELGHCPLMDCQFAHRGFCLGSHVTIEEQFEIRDPFGKNDQKPVEVMCEIYEPQAAANEEQAHKKADSGHTEDQHNNHTHLHTHEHVHTVPPTSDTSLSRPQGLLGSVVFQHSSPRSAPSAASCPGPQRHPRIH</sequence>
<proteinExistence type="predicted"/>
<dbReference type="Proteomes" id="UP000264800">
    <property type="component" value="Unplaced"/>
</dbReference>
<evidence type="ECO:0000256" key="3">
    <source>
        <dbReference type="ARBA" id="ARBA00023180"/>
    </source>
</evidence>
<accession>A0A3Q3AGT9</accession>
<dbReference type="AlphaFoldDB" id="A0A3Q3AGT9"/>
<evidence type="ECO:0000259" key="6">
    <source>
        <dbReference type="PROSITE" id="PS51530"/>
    </source>
</evidence>
<dbReference type="STRING" id="37003.ENSKMAP00000015858"/>
<protein>
    <submittedName>
        <fullName evidence="7">Si:ch211-284e20.8</fullName>
    </submittedName>
</protein>
<dbReference type="GeneID" id="108243567"/>
<dbReference type="RefSeq" id="XP_024864562.1">
    <property type="nucleotide sequence ID" value="XM_025008794.2"/>
</dbReference>
<feature type="domain" description="Cystatin fetuin-B-type" evidence="6">
    <location>
        <begin position="138"/>
        <end position="259"/>
    </location>
</feature>
<evidence type="ECO:0000256" key="1">
    <source>
        <dbReference type="ARBA" id="ARBA00022729"/>
    </source>
</evidence>
<dbReference type="InterPro" id="IPR046350">
    <property type="entry name" value="Cystatin_sf"/>
</dbReference>
<feature type="signal peptide" evidence="5">
    <location>
        <begin position="1"/>
        <end position="19"/>
    </location>
</feature>
<dbReference type="PANTHER" id="PTHR13814:SF17">
    <property type="entry name" value="FETUIN-B PRECURSOR"/>
    <property type="match status" value="1"/>
</dbReference>
<keyword evidence="3" id="KW-0325">Glycoprotein</keyword>
<dbReference type="SUPFAM" id="SSF54403">
    <property type="entry name" value="Cystatin/monellin"/>
    <property type="match status" value="2"/>
</dbReference>
<dbReference type="RefSeq" id="XP_024864564.1">
    <property type="nucleotide sequence ID" value="XM_025008796.2"/>
</dbReference>
<dbReference type="GeneTree" id="ENSGT00950000182930"/>
<dbReference type="RefSeq" id="XP_024864563.1">
    <property type="nucleotide sequence ID" value="XM_025008795.1"/>
</dbReference>
<dbReference type="InterPro" id="IPR025764">
    <property type="entry name" value="Cystatin_Fetuin_B"/>
</dbReference>
<reference evidence="7" key="2">
    <citation type="submission" date="2025-09" db="UniProtKB">
        <authorList>
            <consortium name="Ensembl"/>
        </authorList>
    </citation>
    <scope>IDENTIFICATION</scope>
</reference>
<evidence type="ECO:0000256" key="2">
    <source>
        <dbReference type="ARBA" id="ARBA00023157"/>
    </source>
</evidence>
<dbReference type="Gene3D" id="3.10.450.10">
    <property type="match status" value="2"/>
</dbReference>
<keyword evidence="8" id="KW-1185">Reference proteome</keyword>
<dbReference type="GO" id="GO:0004869">
    <property type="term" value="F:cysteine-type endopeptidase inhibitor activity"/>
    <property type="evidence" value="ECO:0007669"/>
    <property type="project" value="InterPro"/>
</dbReference>
<feature type="compositionally biased region" description="Basic and acidic residues" evidence="4">
    <location>
        <begin position="270"/>
        <end position="298"/>
    </location>
</feature>
<dbReference type="OrthoDB" id="9941887at2759"/>
<dbReference type="SMART" id="SM00043">
    <property type="entry name" value="CY"/>
    <property type="match status" value="2"/>
</dbReference>
<dbReference type="GO" id="GO:0005576">
    <property type="term" value="C:extracellular region"/>
    <property type="evidence" value="ECO:0007669"/>
    <property type="project" value="TreeGrafter"/>
</dbReference>
<dbReference type="Ensembl" id="ENSKMAT00000016086.1">
    <property type="protein sequence ID" value="ENSKMAP00000015858.1"/>
    <property type="gene ID" value="ENSKMAG00000011849.1"/>
</dbReference>
<feature type="region of interest" description="Disordered" evidence="4">
    <location>
        <begin position="268"/>
        <end position="344"/>
    </location>
</feature>
<evidence type="ECO:0000256" key="4">
    <source>
        <dbReference type="SAM" id="MobiDB-lite"/>
    </source>
</evidence>
<dbReference type="PANTHER" id="PTHR13814">
    <property type="entry name" value="FETUIN"/>
    <property type="match status" value="1"/>
</dbReference>
<dbReference type="InterPro" id="IPR050735">
    <property type="entry name" value="Kininogen_Fetuin_HRG"/>
</dbReference>
<organism evidence="7 8">
    <name type="scientific">Kryptolebias marmoratus</name>
    <name type="common">Mangrove killifish</name>
    <name type="synonym">Rivulus marmoratus</name>
    <dbReference type="NCBI Taxonomy" id="37003"/>
    <lineage>
        <taxon>Eukaryota</taxon>
        <taxon>Metazoa</taxon>
        <taxon>Chordata</taxon>
        <taxon>Craniata</taxon>
        <taxon>Vertebrata</taxon>
        <taxon>Euteleostomi</taxon>
        <taxon>Actinopterygii</taxon>
        <taxon>Neopterygii</taxon>
        <taxon>Teleostei</taxon>
        <taxon>Neoteleostei</taxon>
        <taxon>Acanthomorphata</taxon>
        <taxon>Ovalentaria</taxon>
        <taxon>Atherinomorphae</taxon>
        <taxon>Cyprinodontiformes</taxon>
        <taxon>Rivulidae</taxon>
        <taxon>Kryptolebias</taxon>
    </lineage>
</organism>
<dbReference type="CDD" id="cd00042">
    <property type="entry name" value="CY"/>
    <property type="match status" value="2"/>
</dbReference>
<reference evidence="7" key="1">
    <citation type="submission" date="2025-08" db="UniProtKB">
        <authorList>
            <consortium name="Ensembl"/>
        </authorList>
    </citation>
    <scope>IDENTIFICATION</scope>
</reference>
<feature type="compositionally biased region" description="Low complexity" evidence="4">
    <location>
        <begin position="323"/>
        <end position="335"/>
    </location>
</feature>
<dbReference type="PROSITE" id="PS51530">
    <property type="entry name" value="CYSTATIN_FETUIN_B"/>
    <property type="match status" value="1"/>
</dbReference>
<name>A0A3Q3AGT9_KRYMA</name>
<dbReference type="OMA" id="NCQFAHR"/>